<feature type="transmembrane region" description="Helical" evidence="1">
    <location>
        <begin position="27"/>
        <end position="56"/>
    </location>
</feature>
<evidence type="ECO:0000256" key="1">
    <source>
        <dbReference type="SAM" id="Phobius"/>
    </source>
</evidence>
<keyword evidence="1" id="KW-0812">Transmembrane</keyword>
<sequence length="60" mass="6540">MCDVGTGNMLLLKTKDIVIKHWTKTHFVLLCTTLAGVGSVLYANVYGVPAVSLYYIGVNH</sequence>
<accession>A0A1M3TK22</accession>
<protein>
    <submittedName>
        <fullName evidence="2">Uncharacterized protein</fullName>
    </submittedName>
</protein>
<name>A0A1M3TK22_ASPLC</name>
<gene>
    <name evidence="2" type="ORF">ASPFODRAFT_44651</name>
</gene>
<organism evidence="2 3">
    <name type="scientific">Aspergillus luchuensis (strain CBS 106.47)</name>
    <dbReference type="NCBI Taxonomy" id="1137211"/>
    <lineage>
        <taxon>Eukaryota</taxon>
        <taxon>Fungi</taxon>
        <taxon>Dikarya</taxon>
        <taxon>Ascomycota</taxon>
        <taxon>Pezizomycotina</taxon>
        <taxon>Eurotiomycetes</taxon>
        <taxon>Eurotiomycetidae</taxon>
        <taxon>Eurotiales</taxon>
        <taxon>Aspergillaceae</taxon>
        <taxon>Aspergillus</taxon>
        <taxon>Aspergillus subgen. Circumdati</taxon>
    </lineage>
</organism>
<dbReference type="Proteomes" id="UP000184063">
    <property type="component" value="Unassembled WGS sequence"/>
</dbReference>
<keyword evidence="1" id="KW-1133">Transmembrane helix</keyword>
<evidence type="ECO:0000313" key="3">
    <source>
        <dbReference type="Proteomes" id="UP000184063"/>
    </source>
</evidence>
<dbReference type="EMBL" id="KV878240">
    <property type="protein sequence ID" value="OJZ87042.1"/>
    <property type="molecule type" value="Genomic_DNA"/>
</dbReference>
<reference evidence="3" key="1">
    <citation type="journal article" date="2017" name="Genome Biol.">
        <title>Comparative genomics reveals high biological diversity and specific adaptations in the industrially and medically important fungal genus Aspergillus.</title>
        <authorList>
            <person name="de Vries R.P."/>
            <person name="Riley R."/>
            <person name="Wiebenga A."/>
            <person name="Aguilar-Osorio G."/>
            <person name="Amillis S."/>
            <person name="Uchima C.A."/>
            <person name="Anderluh G."/>
            <person name="Asadollahi M."/>
            <person name="Askin M."/>
            <person name="Barry K."/>
            <person name="Battaglia E."/>
            <person name="Bayram O."/>
            <person name="Benocci T."/>
            <person name="Braus-Stromeyer S.A."/>
            <person name="Caldana C."/>
            <person name="Canovas D."/>
            <person name="Cerqueira G.C."/>
            <person name="Chen F."/>
            <person name="Chen W."/>
            <person name="Choi C."/>
            <person name="Clum A."/>
            <person name="Dos Santos R.A."/>
            <person name="Damasio A.R."/>
            <person name="Diallinas G."/>
            <person name="Emri T."/>
            <person name="Fekete E."/>
            <person name="Flipphi M."/>
            <person name="Freyberg S."/>
            <person name="Gallo A."/>
            <person name="Gournas C."/>
            <person name="Habgood R."/>
            <person name="Hainaut M."/>
            <person name="Harispe M.L."/>
            <person name="Henrissat B."/>
            <person name="Hilden K.S."/>
            <person name="Hope R."/>
            <person name="Hossain A."/>
            <person name="Karabika E."/>
            <person name="Karaffa L."/>
            <person name="Karanyi Z."/>
            <person name="Krasevec N."/>
            <person name="Kuo A."/>
            <person name="Kusch H."/>
            <person name="LaButti K."/>
            <person name="Lagendijk E.L."/>
            <person name="Lapidus A."/>
            <person name="Levasseur A."/>
            <person name="Lindquist E."/>
            <person name="Lipzen A."/>
            <person name="Logrieco A.F."/>
            <person name="MacCabe A."/>
            <person name="Maekelae M.R."/>
            <person name="Malavazi I."/>
            <person name="Melin P."/>
            <person name="Meyer V."/>
            <person name="Mielnichuk N."/>
            <person name="Miskei M."/>
            <person name="Molnar A.P."/>
            <person name="Mule G."/>
            <person name="Ngan C.Y."/>
            <person name="Orejas M."/>
            <person name="Orosz E."/>
            <person name="Ouedraogo J.P."/>
            <person name="Overkamp K.M."/>
            <person name="Park H.-S."/>
            <person name="Perrone G."/>
            <person name="Piumi F."/>
            <person name="Punt P.J."/>
            <person name="Ram A.F."/>
            <person name="Ramon A."/>
            <person name="Rauscher S."/>
            <person name="Record E."/>
            <person name="Riano-Pachon D.M."/>
            <person name="Robert V."/>
            <person name="Roehrig J."/>
            <person name="Ruller R."/>
            <person name="Salamov A."/>
            <person name="Salih N.S."/>
            <person name="Samson R.A."/>
            <person name="Sandor E."/>
            <person name="Sanguinetti M."/>
            <person name="Schuetze T."/>
            <person name="Sepcic K."/>
            <person name="Shelest E."/>
            <person name="Sherlock G."/>
            <person name="Sophianopoulou V."/>
            <person name="Squina F.M."/>
            <person name="Sun H."/>
            <person name="Susca A."/>
            <person name="Todd R.B."/>
            <person name="Tsang A."/>
            <person name="Unkles S.E."/>
            <person name="van de Wiele N."/>
            <person name="van Rossen-Uffink D."/>
            <person name="Oliveira J.V."/>
            <person name="Vesth T.C."/>
            <person name="Visser J."/>
            <person name="Yu J.-H."/>
            <person name="Zhou M."/>
            <person name="Andersen M.R."/>
            <person name="Archer D.B."/>
            <person name="Baker S.E."/>
            <person name="Benoit I."/>
            <person name="Brakhage A.A."/>
            <person name="Braus G.H."/>
            <person name="Fischer R."/>
            <person name="Frisvad J.C."/>
            <person name="Goldman G.H."/>
            <person name="Houbraken J."/>
            <person name="Oakley B."/>
            <person name="Pocsi I."/>
            <person name="Scazzocchio C."/>
            <person name="Seiboth B."/>
            <person name="vanKuyk P.A."/>
            <person name="Wortman J."/>
            <person name="Dyer P.S."/>
            <person name="Grigoriev I.V."/>
        </authorList>
    </citation>
    <scope>NUCLEOTIDE SEQUENCE [LARGE SCALE GENOMIC DNA]</scope>
    <source>
        <strain evidence="3">CBS 106.47</strain>
    </source>
</reference>
<dbReference type="VEuPathDB" id="FungiDB:ASPFODRAFT_44651"/>
<proteinExistence type="predicted"/>
<evidence type="ECO:0000313" key="2">
    <source>
        <dbReference type="EMBL" id="OJZ87042.1"/>
    </source>
</evidence>
<dbReference type="AlphaFoldDB" id="A0A1M3TK22"/>
<keyword evidence="1" id="KW-0472">Membrane</keyword>